<evidence type="ECO:0000256" key="2">
    <source>
        <dbReference type="ARBA" id="ARBA00023125"/>
    </source>
</evidence>
<organism evidence="9 10">
    <name type="scientific">Nitratireductor indicus C115</name>
    <dbReference type="NCBI Taxonomy" id="1231190"/>
    <lineage>
        <taxon>Bacteria</taxon>
        <taxon>Pseudomonadati</taxon>
        <taxon>Pseudomonadota</taxon>
        <taxon>Alphaproteobacteria</taxon>
        <taxon>Hyphomicrobiales</taxon>
        <taxon>Phyllobacteriaceae</taxon>
        <taxon>Nitratireductor</taxon>
    </lineage>
</organism>
<dbReference type="AlphaFoldDB" id="K2NYQ3"/>
<dbReference type="GO" id="GO:0000150">
    <property type="term" value="F:DNA strand exchange activity"/>
    <property type="evidence" value="ECO:0007669"/>
    <property type="project" value="InterPro"/>
</dbReference>
<dbReference type="Gene3D" id="3.90.1750.20">
    <property type="entry name" value="Putative Large Serine Recombinase, Chain B, Domain 2"/>
    <property type="match status" value="1"/>
</dbReference>
<dbReference type="PANTHER" id="PTHR30461">
    <property type="entry name" value="DNA-INVERTASE FROM LAMBDOID PROPHAGE"/>
    <property type="match status" value="1"/>
</dbReference>
<dbReference type="Pfam" id="PF13408">
    <property type="entry name" value="Zn_ribbon_recom"/>
    <property type="match status" value="1"/>
</dbReference>
<feature type="domain" description="Recombinase" evidence="8">
    <location>
        <begin position="164"/>
        <end position="279"/>
    </location>
</feature>
<dbReference type="OrthoDB" id="7475655at2"/>
<dbReference type="PROSITE" id="PS00397">
    <property type="entry name" value="RECOMBINASES_1"/>
    <property type="match status" value="1"/>
</dbReference>
<evidence type="ECO:0000256" key="3">
    <source>
        <dbReference type="ARBA" id="ARBA00023172"/>
    </source>
</evidence>
<accession>K2NYQ3</accession>
<dbReference type="RefSeq" id="WP_009452670.1">
    <property type="nucleotide sequence ID" value="NZ_AMSI01000022.1"/>
</dbReference>
<dbReference type="InterPro" id="IPR011109">
    <property type="entry name" value="DNA_bind_recombinase_dom"/>
</dbReference>
<comment type="caution">
    <text evidence="9">The sequence shown here is derived from an EMBL/GenBank/DDBJ whole genome shotgun (WGS) entry which is preliminary data.</text>
</comment>
<feature type="coiled-coil region" evidence="6">
    <location>
        <begin position="371"/>
        <end position="428"/>
    </location>
</feature>
<dbReference type="Pfam" id="PF07508">
    <property type="entry name" value="Recombinase"/>
    <property type="match status" value="1"/>
</dbReference>
<evidence type="ECO:0000313" key="9">
    <source>
        <dbReference type="EMBL" id="EKF40206.1"/>
    </source>
</evidence>
<dbReference type="SUPFAM" id="SSF53041">
    <property type="entry name" value="Resolvase-like"/>
    <property type="match status" value="1"/>
</dbReference>
<dbReference type="PATRIC" id="fig|1231190.3.peg.4584"/>
<dbReference type="PANTHER" id="PTHR30461:SF2">
    <property type="entry name" value="SERINE RECOMBINASE PINE-RELATED"/>
    <property type="match status" value="1"/>
</dbReference>
<keyword evidence="3" id="KW-0233">DNA recombination</keyword>
<dbReference type="InterPro" id="IPR006118">
    <property type="entry name" value="Recombinase_CS"/>
</dbReference>
<dbReference type="InterPro" id="IPR036162">
    <property type="entry name" value="Resolvase-like_N_sf"/>
</dbReference>
<feature type="active site" description="O-(5'-phospho-DNA)-serine intermediate" evidence="4 5">
    <location>
        <position position="18"/>
    </location>
</feature>
<protein>
    <submittedName>
        <fullName evidence="9">Resolvase-like protein</fullName>
    </submittedName>
</protein>
<evidence type="ECO:0000259" key="7">
    <source>
        <dbReference type="PROSITE" id="PS51736"/>
    </source>
</evidence>
<dbReference type="InterPro" id="IPR038109">
    <property type="entry name" value="DNA_bind_recomb_sf"/>
</dbReference>
<evidence type="ECO:0000256" key="6">
    <source>
        <dbReference type="SAM" id="Coils"/>
    </source>
</evidence>
<dbReference type="CDD" id="cd00338">
    <property type="entry name" value="Ser_Recombinase"/>
    <property type="match status" value="1"/>
</dbReference>
<dbReference type="EMBL" id="AMSI01000022">
    <property type="protein sequence ID" value="EKF40206.1"/>
    <property type="molecule type" value="Genomic_DNA"/>
</dbReference>
<dbReference type="InterPro" id="IPR006119">
    <property type="entry name" value="Resolv_N"/>
</dbReference>
<dbReference type="Pfam" id="PF00239">
    <property type="entry name" value="Resolvase"/>
    <property type="match status" value="1"/>
</dbReference>
<dbReference type="InterPro" id="IPR050639">
    <property type="entry name" value="SSR_resolvase"/>
</dbReference>
<dbReference type="Proteomes" id="UP000007374">
    <property type="component" value="Unassembled WGS sequence"/>
</dbReference>
<dbReference type="InterPro" id="IPR025827">
    <property type="entry name" value="Zn_ribbon_recom_dom"/>
</dbReference>
<gene>
    <name evidence="9" type="ORF">NA8A_22211</name>
</gene>
<evidence type="ECO:0000256" key="4">
    <source>
        <dbReference type="PIRSR" id="PIRSR606118-50"/>
    </source>
</evidence>
<keyword evidence="10" id="KW-1185">Reference proteome</keyword>
<dbReference type="PROSITE" id="PS51737">
    <property type="entry name" value="RECOMBINASE_DNA_BIND"/>
    <property type="match status" value="1"/>
</dbReference>
<dbReference type="SMART" id="SM00857">
    <property type="entry name" value="Resolvase"/>
    <property type="match status" value="1"/>
</dbReference>
<dbReference type="PROSITE" id="PS51736">
    <property type="entry name" value="RECOMBINASES_3"/>
    <property type="match status" value="1"/>
</dbReference>
<dbReference type="Gene3D" id="3.40.50.1390">
    <property type="entry name" value="Resolvase, N-terminal catalytic domain"/>
    <property type="match status" value="1"/>
</dbReference>
<dbReference type="eggNOG" id="COG1961">
    <property type="taxonomic scope" value="Bacteria"/>
</dbReference>
<keyword evidence="2" id="KW-0238">DNA-binding</keyword>
<proteinExistence type="predicted"/>
<keyword evidence="6" id="KW-0175">Coiled coil</keyword>
<evidence type="ECO:0000259" key="8">
    <source>
        <dbReference type="PROSITE" id="PS51737"/>
    </source>
</evidence>
<name>K2NYQ3_9HYPH</name>
<keyword evidence="1" id="KW-0229">DNA integration</keyword>
<dbReference type="GO" id="GO:0003677">
    <property type="term" value="F:DNA binding"/>
    <property type="evidence" value="ECO:0007669"/>
    <property type="project" value="UniProtKB-KW"/>
</dbReference>
<dbReference type="GO" id="GO:0015074">
    <property type="term" value="P:DNA integration"/>
    <property type="evidence" value="ECO:0007669"/>
    <property type="project" value="UniProtKB-KW"/>
</dbReference>
<sequence>MTPYNSTPQICFIYCRVSSIKQAKSGDGLRSQETRCRDYARSKGYEVVRVFTDDVSGSSSKRDGMTAFLAALSANDGDPIPVIIDDVSRLARDVIAHKQLRISIAMEGGILESPNMQFGDDADSEFQEMIRALVAQHQRQKNAEQTTHRMRARVQNGYWVFRAPTGYKYVRQQGSGKVIVRDEPTASIVQCALEGYASDEFASQADVMRFLQDEPLYPKDRTGKVRNQRISDMLRNWIYAGYVEAPGWGIARRKGNHEAIVSTETMQRIEDKLNGINRAPYRKELSGDFPLRGYVICDDCGNPLTACWSKGSHGRYPYYLCPKRGCESYGKSIRRDKIEGEFERMLTSMQPSETLFRVATMMFEDAWNAQRGQADMQKKALKAELADIERKISRLLERIIEATVPSVVATYEKSIGALEQEKVIVEERIQNSGRPRSNYDDALRTALGFLANPCNLWRSGRLEDRHAVLKLAFADRLRYTRKDGFRTANLTLPFKVLGAFRCGENEMARPKGFEPLTPRFVVQIYPFAIVSACPPNFAWDKIIY</sequence>
<evidence type="ECO:0000256" key="5">
    <source>
        <dbReference type="PROSITE-ProRule" id="PRU10137"/>
    </source>
</evidence>
<evidence type="ECO:0000256" key="1">
    <source>
        <dbReference type="ARBA" id="ARBA00022908"/>
    </source>
</evidence>
<reference evidence="9 10" key="1">
    <citation type="journal article" date="2012" name="J. Bacteriol.">
        <title>Genome Sequence of Nitratireductor indicus Type Strain C115.</title>
        <authorList>
            <person name="Lai Q."/>
            <person name="Li G."/>
            <person name="Yu Z."/>
            <person name="Shao Z."/>
        </authorList>
    </citation>
    <scope>NUCLEOTIDE SEQUENCE [LARGE SCALE GENOMIC DNA]</scope>
    <source>
        <strain evidence="9 10">C115</strain>
    </source>
</reference>
<evidence type="ECO:0000313" key="10">
    <source>
        <dbReference type="Proteomes" id="UP000007374"/>
    </source>
</evidence>
<dbReference type="STRING" id="721133.SAMN05216176_1083"/>
<feature type="domain" description="Resolvase/invertase-type recombinase catalytic" evidence="7">
    <location>
        <begin position="10"/>
        <end position="165"/>
    </location>
</feature>